<reference evidence="1" key="2">
    <citation type="journal article" date="2010" name="Nature">
        <title>Comparative genomics reveals mobile pathogenicity chromosomes in Fusarium.</title>
        <authorList>
            <person name="Ma L.J."/>
            <person name="van der Does H.C."/>
            <person name="Borkovich K.A."/>
            <person name="Coleman J.J."/>
            <person name="Daboussi M.J."/>
            <person name="Di Pietro A."/>
            <person name="Dufresne M."/>
            <person name="Freitag M."/>
            <person name="Grabherr M."/>
            <person name="Henrissat B."/>
            <person name="Houterman P.M."/>
            <person name="Kang S."/>
            <person name="Shim W.B."/>
            <person name="Woloshuk C."/>
            <person name="Xie X."/>
            <person name="Xu J.R."/>
            <person name="Antoniw J."/>
            <person name="Baker S.E."/>
            <person name="Bluhm B.H."/>
            <person name="Breakspear A."/>
            <person name="Brown D.W."/>
            <person name="Butchko R.A."/>
            <person name="Chapman S."/>
            <person name="Coulson R."/>
            <person name="Coutinho P.M."/>
            <person name="Danchin E.G."/>
            <person name="Diener A."/>
            <person name="Gale L.R."/>
            <person name="Gardiner D.M."/>
            <person name="Goff S."/>
            <person name="Hammond-Kosack K.E."/>
            <person name="Hilburn K."/>
            <person name="Hua-Van A."/>
            <person name="Jonkers W."/>
            <person name="Kazan K."/>
            <person name="Kodira C.D."/>
            <person name="Koehrsen M."/>
            <person name="Kumar L."/>
            <person name="Lee Y.H."/>
            <person name="Li L."/>
            <person name="Manners J.M."/>
            <person name="Miranda-Saavedra D."/>
            <person name="Mukherjee M."/>
            <person name="Park G."/>
            <person name="Park J."/>
            <person name="Park S.Y."/>
            <person name="Proctor R.H."/>
            <person name="Regev A."/>
            <person name="Ruiz-Roldan M.C."/>
            <person name="Sain D."/>
            <person name="Sakthikumar S."/>
            <person name="Sykes S."/>
            <person name="Schwartz D.C."/>
            <person name="Turgeon B.G."/>
            <person name="Wapinski I."/>
            <person name="Yoder O."/>
            <person name="Young S."/>
            <person name="Zeng Q."/>
            <person name="Zhou S."/>
            <person name="Galagan J."/>
            <person name="Cuomo C.A."/>
            <person name="Kistler H.C."/>
            <person name="Rep M."/>
        </authorList>
    </citation>
    <scope>NUCLEOTIDE SEQUENCE [LARGE SCALE GENOMIC DNA]</scope>
    <source>
        <strain evidence="1">4287</strain>
    </source>
</reference>
<evidence type="ECO:0000313" key="2">
    <source>
        <dbReference type="Proteomes" id="UP000009097"/>
    </source>
</evidence>
<accession>A0A0J9W4M7</accession>
<dbReference type="RefSeq" id="XP_018256049.1">
    <property type="nucleotide sequence ID" value="XM_018395774.1"/>
</dbReference>
<organism evidence="1 2">
    <name type="scientific">Fusarium oxysporum f. sp. lycopersici (strain 4287 / CBS 123668 / FGSC 9935 / NRRL 34936)</name>
    <name type="common">Fusarium vascular wilt of tomato</name>
    <dbReference type="NCBI Taxonomy" id="426428"/>
    <lineage>
        <taxon>Eukaryota</taxon>
        <taxon>Fungi</taxon>
        <taxon>Dikarya</taxon>
        <taxon>Ascomycota</taxon>
        <taxon>Pezizomycotina</taxon>
        <taxon>Sordariomycetes</taxon>
        <taxon>Hypocreomycetidae</taxon>
        <taxon>Hypocreales</taxon>
        <taxon>Nectriaceae</taxon>
        <taxon>Fusarium</taxon>
        <taxon>Fusarium oxysporum species complex</taxon>
    </lineage>
</organism>
<dbReference type="AlphaFoldDB" id="A0A0J9W4M7"/>
<evidence type="ECO:0000313" key="1">
    <source>
        <dbReference type="EMBL" id="KNB18004.1"/>
    </source>
</evidence>
<dbReference type="Proteomes" id="UP000009097">
    <property type="component" value="Unassembled WGS sequence"/>
</dbReference>
<name>A0A0J9W4M7_FUSO4</name>
<dbReference type="KEGG" id="fox:FOXG_15671"/>
<sequence length="190" mass="20431">MSLTDVRLNTFLPISLNPTITPLPSITRYAVPLVSVALSWSKTMTSLVCMSSRLSLLQYPLGLPSDGLEPLVVQAAEGCFDKRVAVVERVYEQEYLATKGCQPDAASIIPMQPGLSDFHRHITKLVVTVFLDSLQQASLRCSCDAVSGCDQKSDRITYCGSAVDDSSVVSAGVGQRVAFEVGCRKKIGAS</sequence>
<dbReference type="GeneID" id="28956687"/>
<dbReference type="VEuPathDB" id="FungiDB:FOXG_15671"/>
<protein>
    <submittedName>
        <fullName evidence="1">Uncharacterized protein</fullName>
    </submittedName>
</protein>
<dbReference type="EMBL" id="DS231724">
    <property type="protein sequence ID" value="KNB18004.1"/>
    <property type="molecule type" value="Genomic_DNA"/>
</dbReference>
<gene>
    <name evidence="1" type="ORF">FOXG_15671</name>
</gene>
<reference evidence="1" key="1">
    <citation type="submission" date="2007-04" db="EMBL/GenBank/DDBJ databases">
        <authorList>
            <consortium name="The Broad Institute Genome Sequencing Platform"/>
            <person name="Birren B."/>
            <person name="Lander E."/>
            <person name="Galagan J."/>
            <person name="Nusbaum C."/>
            <person name="Devon K."/>
            <person name="Ma L.-J."/>
            <person name="Jaffe D."/>
            <person name="Butler J."/>
            <person name="Alvarez P."/>
            <person name="Gnerre S."/>
            <person name="Grabherr M."/>
            <person name="Kleber M."/>
            <person name="Mauceli E."/>
            <person name="Brockman W."/>
            <person name="MacCallum I.A."/>
            <person name="Young S."/>
            <person name="LaButti K."/>
            <person name="DeCaprio D."/>
            <person name="Crawford M."/>
            <person name="Koehrsen M."/>
            <person name="Engels R."/>
            <person name="Montgomery P."/>
            <person name="Pearson M."/>
            <person name="Howarth C."/>
            <person name="Larson L."/>
            <person name="White J."/>
            <person name="O'Leary S."/>
            <person name="Kodira C."/>
            <person name="Zeng Q."/>
            <person name="Yandava C."/>
            <person name="Alvarado L."/>
            <person name="Kistler C."/>
            <person name="Shim W.-B."/>
            <person name="Kang S."/>
            <person name="Woloshuk C."/>
        </authorList>
    </citation>
    <scope>NUCLEOTIDE SEQUENCE</scope>
    <source>
        <strain evidence="1">4287</strain>
    </source>
</reference>
<dbReference type="OrthoDB" id="10638339at2759"/>
<proteinExistence type="predicted"/>